<sequence>MAGGRGSASARRAIAVAFAIAICCCCILSDAATTYYVGDGSGWSFSSASWPNGKQFHAGDILDRFFFCVLDGRLVQCSGTSRGSTTWWPWTRTGTTAARRRRGSRTYTSGSDSVRLARGNNYFICTRFGHCNLGMKLVVNAA</sequence>
<evidence type="ECO:0000313" key="3">
    <source>
        <dbReference type="EMBL" id="GJN23565.1"/>
    </source>
</evidence>
<comment type="caution">
    <text evidence="3">The sequence shown here is derived from an EMBL/GenBank/DDBJ whole genome shotgun (WGS) entry which is preliminary data.</text>
</comment>
<dbReference type="PROSITE" id="PS51485">
    <property type="entry name" value="PHYTOCYANIN"/>
    <property type="match status" value="1"/>
</dbReference>
<gene>
    <name evidence="3" type="primary">gb11227</name>
    <name evidence="3" type="ORF">PR202_gb11227</name>
</gene>
<dbReference type="InterPro" id="IPR039391">
    <property type="entry name" value="Phytocyanin-like"/>
</dbReference>
<accession>A0AAV5EME8</accession>
<organism evidence="3 4">
    <name type="scientific">Eleusine coracana subsp. coracana</name>
    <dbReference type="NCBI Taxonomy" id="191504"/>
    <lineage>
        <taxon>Eukaryota</taxon>
        <taxon>Viridiplantae</taxon>
        <taxon>Streptophyta</taxon>
        <taxon>Embryophyta</taxon>
        <taxon>Tracheophyta</taxon>
        <taxon>Spermatophyta</taxon>
        <taxon>Magnoliopsida</taxon>
        <taxon>Liliopsida</taxon>
        <taxon>Poales</taxon>
        <taxon>Poaceae</taxon>
        <taxon>PACMAD clade</taxon>
        <taxon>Chloridoideae</taxon>
        <taxon>Cynodonteae</taxon>
        <taxon>Eleusininae</taxon>
        <taxon>Eleusine</taxon>
    </lineage>
</organism>
<dbReference type="GO" id="GO:0009055">
    <property type="term" value="F:electron transfer activity"/>
    <property type="evidence" value="ECO:0007669"/>
    <property type="project" value="InterPro"/>
</dbReference>
<dbReference type="InterPro" id="IPR003245">
    <property type="entry name" value="Phytocyanin_dom"/>
</dbReference>
<feature type="chain" id="PRO_5043943862" description="Phytocyanin domain-containing protein" evidence="1">
    <location>
        <begin position="32"/>
        <end position="142"/>
    </location>
</feature>
<dbReference type="Gene3D" id="2.60.40.420">
    <property type="entry name" value="Cupredoxins - blue copper proteins"/>
    <property type="match status" value="1"/>
</dbReference>
<reference evidence="3" key="2">
    <citation type="submission" date="2021-12" db="EMBL/GenBank/DDBJ databases">
        <title>Resequencing data analysis of finger millet.</title>
        <authorList>
            <person name="Hatakeyama M."/>
            <person name="Aluri S."/>
            <person name="Balachadran M.T."/>
            <person name="Sivarajan S.R."/>
            <person name="Poveda L."/>
            <person name="Shimizu-Inatsugi R."/>
            <person name="Schlapbach R."/>
            <person name="Sreeman S.M."/>
            <person name="Shimizu K.K."/>
        </authorList>
    </citation>
    <scope>NUCLEOTIDE SEQUENCE</scope>
</reference>
<dbReference type="SUPFAM" id="SSF49503">
    <property type="entry name" value="Cupredoxins"/>
    <property type="match status" value="1"/>
</dbReference>
<feature type="signal peptide" evidence="1">
    <location>
        <begin position="1"/>
        <end position="31"/>
    </location>
</feature>
<proteinExistence type="predicted"/>
<dbReference type="GO" id="GO:0005886">
    <property type="term" value="C:plasma membrane"/>
    <property type="evidence" value="ECO:0007669"/>
    <property type="project" value="TreeGrafter"/>
</dbReference>
<dbReference type="AlphaFoldDB" id="A0AAV5EME8"/>
<evidence type="ECO:0000313" key="4">
    <source>
        <dbReference type="Proteomes" id="UP001054889"/>
    </source>
</evidence>
<name>A0AAV5EME8_ELECO</name>
<dbReference type="PANTHER" id="PTHR33021">
    <property type="entry name" value="BLUE COPPER PROTEIN"/>
    <property type="match status" value="1"/>
</dbReference>
<dbReference type="Pfam" id="PF02298">
    <property type="entry name" value="Cu_bind_like"/>
    <property type="match status" value="1"/>
</dbReference>
<evidence type="ECO:0000256" key="1">
    <source>
        <dbReference type="SAM" id="SignalP"/>
    </source>
</evidence>
<feature type="domain" description="Phytocyanin" evidence="2">
    <location>
        <begin position="33"/>
        <end position="142"/>
    </location>
</feature>
<dbReference type="Proteomes" id="UP001054889">
    <property type="component" value="Unassembled WGS sequence"/>
</dbReference>
<protein>
    <recommendedName>
        <fullName evidence="2">Phytocyanin domain-containing protein</fullName>
    </recommendedName>
</protein>
<keyword evidence="1" id="KW-0732">Signal</keyword>
<keyword evidence="4" id="KW-1185">Reference proteome</keyword>
<dbReference type="InterPro" id="IPR008972">
    <property type="entry name" value="Cupredoxin"/>
</dbReference>
<evidence type="ECO:0000259" key="2">
    <source>
        <dbReference type="PROSITE" id="PS51485"/>
    </source>
</evidence>
<dbReference type="PANTHER" id="PTHR33021:SF463">
    <property type="entry name" value="OS03G0709100 PROTEIN"/>
    <property type="match status" value="1"/>
</dbReference>
<reference evidence="3" key="1">
    <citation type="journal article" date="2018" name="DNA Res.">
        <title>Multiple hybrid de novo genome assembly of finger millet, an orphan allotetraploid crop.</title>
        <authorList>
            <person name="Hatakeyama M."/>
            <person name="Aluri S."/>
            <person name="Balachadran M.T."/>
            <person name="Sivarajan S.R."/>
            <person name="Patrignani A."/>
            <person name="Gruter S."/>
            <person name="Poveda L."/>
            <person name="Shimizu-Inatsugi R."/>
            <person name="Baeten J."/>
            <person name="Francoijs K.J."/>
            <person name="Nataraja K.N."/>
            <person name="Reddy Y.A.N."/>
            <person name="Phadnis S."/>
            <person name="Ravikumar R.L."/>
            <person name="Schlapbach R."/>
            <person name="Sreeman S.M."/>
            <person name="Shimizu K.K."/>
        </authorList>
    </citation>
    <scope>NUCLEOTIDE SEQUENCE</scope>
</reference>
<dbReference type="EMBL" id="BQKI01000076">
    <property type="protein sequence ID" value="GJN23565.1"/>
    <property type="molecule type" value="Genomic_DNA"/>
</dbReference>